<keyword evidence="3 4" id="KW-0862">Zinc</keyword>
<evidence type="ECO:0000313" key="5">
    <source>
        <dbReference type="EMBL" id="CFX27880.1"/>
    </source>
</evidence>
<dbReference type="GO" id="GO:0008270">
    <property type="term" value="F:zinc ion binding"/>
    <property type="evidence" value="ECO:0007669"/>
    <property type="project" value="UniProtKB-UniRule"/>
</dbReference>
<organism evidence="5 6">
    <name type="scientific">Syntrophomonas zehnderi OL-4</name>
    <dbReference type="NCBI Taxonomy" id="690567"/>
    <lineage>
        <taxon>Bacteria</taxon>
        <taxon>Bacillati</taxon>
        <taxon>Bacillota</taxon>
        <taxon>Clostridia</taxon>
        <taxon>Eubacteriales</taxon>
        <taxon>Syntrophomonadaceae</taxon>
        <taxon>Syntrophomonas</taxon>
    </lineage>
</organism>
<keyword evidence="1 4" id="KW-0533">Nickel</keyword>
<dbReference type="Proteomes" id="UP000045545">
    <property type="component" value="Unassembled WGS sequence"/>
</dbReference>
<dbReference type="AlphaFoldDB" id="A0A0E4GCW9"/>
<feature type="binding site" evidence="4">
    <location>
        <position position="91"/>
    </location>
    <ligand>
        <name>Zn(2+)</name>
        <dbReference type="ChEBI" id="CHEBI:29105"/>
    </ligand>
</feature>
<feature type="binding site" evidence="4">
    <location>
        <position position="94"/>
    </location>
    <ligand>
        <name>Zn(2+)</name>
        <dbReference type="ChEBI" id="CHEBI:29105"/>
    </ligand>
</feature>
<evidence type="ECO:0000256" key="1">
    <source>
        <dbReference type="ARBA" id="ARBA00022596"/>
    </source>
</evidence>
<dbReference type="PANTHER" id="PTHR34535">
    <property type="entry name" value="HYDROGENASE MATURATION FACTOR HYPA"/>
    <property type="match status" value="1"/>
</dbReference>
<evidence type="ECO:0000313" key="6">
    <source>
        <dbReference type="Proteomes" id="UP000045545"/>
    </source>
</evidence>
<feature type="binding site" evidence="4">
    <location>
        <position position="74"/>
    </location>
    <ligand>
        <name>Zn(2+)</name>
        <dbReference type="ChEBI" id="CHEBI:29105"/>
    </ligand>
</feature>
<dbReference type="PIRSF" id="PIRSF004761">
    <property type="entry name" value="Hydrgn_mat_HypA"/>
    <property type="match status" value="1"/>
</dbReference>
<sequence>MHELSLMEGVMEIVKDSAAQNNIKRVKHLKLVVGKFSMALPDSLRFAFDALAGVEELFQGAVLEIEEKDIICLCQQCQQRTTIEDGFHFVCSSCGSIRLEIVQGRELYLDYYEGDEN</sequence>
<reference evidence="5 6" key="1">
    <citation type="submission" date="2015-03" db="EMBL/GenBank/DDBJ databases">
        <authorList>
            <person name="Murphy D."/>
        </authorList>
    </citation>
    <scope>NUCLEOTIDE SEQUENCE [LARGE SCALE GENOMIC DNA]</scope>
    <source>
        <strain evidence="5 6">OL-4</strain>
    </source>
</reference>
<dbReference type="GO" id="GO:0016151">
    <property type="term" value="F:nickel cation binding"/>
    <property type="evidence" value="ECO:0007669"/>
    <property type="project" value="UniProtKB-UniRule"/>
</dbReference>
<evidence type="ECO:0000256" key="4">
    <source>
        <dbReference type="HAMAP-Rule" id="MF_00213"/>
    </source>
</evidence>
<dbReference type="HAMAP" id="MF_00213">
    <property type="entry name" value="HypA_HybF"/>
    <property type="match status" value="1"/>
</dbReference>
<accession>A0A0E4GCW9</accession>
<dbReference type="PANTHER" id="PTHR34535:SF3">
    <property type="entry name" value="HYDROGENASE MATURATION FACTOR HYPA"/>
    <property type="match status" value="1"/>
</dbReference>
<dbReference type="RefSeq" id="WP_052729602.1">
    <property type="nucleotide sequence ID" value="NZ_CGIH01000013.1"/>
</dbReference>
<keyword evidence="2 4" id="KW-0479">Metal-binding</keyword>
<evidence type="ECO:0000256" key="2">
    <source>
        <dbReference type="ARBA" id="ARBA00022723"/>
    </source>
</evidence>
<keyword evidence="6" id="KW-1185">Reference proteome</keyword>
<comment type="function">
    <text evidence="4">Involved in the maturation of [NiFe] hydrogenases. Required for nickel insertion into the metal center of the hydrogenase.</text>
</comment>
<comment type="similarity">
    <text evidence="4">Belongs to the HypA/HybF family.</text>
</comment>
<dbReference type="InterPro" id="IPR000688">
    <property type="entry name" value="HypA/HybF"/>
</dbReference>
<gene>
    <name evidence="4" type="primary">hypA</name>
    <name evidence="5" type="ORF">911</name>
</gene>
<protein>
    <recommendedName>
        <fullName evidence="4">Hydrogenase maturation factor HypA</fullName>
    </recommendedName>
</protein>
<proteinExistence type="inferred from homology"/>
<name>A0A0E4GCW9_9FIRM</name>
<dbReference type="STRING" id="690567.911"/>
<dbReference type="EMBL" id="CGIH01000013">
    <property type="protein sequence ID" value="CFX27880.1"/>
    <property type="molecule type" value="Genomic_DNA"/>
</dbReference>
<dbReference type="Gene3D" id="3.30.2320.80">
    <property type="match status" value="1"/>
</dbReference>
<dbReference type="GO" id="GO:0051604">
    <property type="term" value="P:protein maturation"/>
    <property type="evidence" value="ECO:0007669"/>
    <property type="project" value="InterPro"/>
</dbReference>
<evidence type="ECO:0000256" key="3">
    <source>
        <dbReference type="ARBA" id="ARBA00022833"/>
    </source>
</evidence>
<feature type="binding site" evidence="4">
    <location>
        <position position="77"/>
    </location>
    <ligand>
        <name>Zn(2+)</name>
        <dbReference type="ChEBI" id="CHEBI:29105"/>
    </ligand>
</feature>
<dbReference type="Pfam" id="PF01155">
    <property type="entry name" value="HypA"/>
    <property type="match status" value="1"/>
</dbReference>
<feature type="binding site" evidence="4">
    <location>
        <position position="2"/>
    </location>
    <ligand>
        <name>Ni(2+)</name>
        <dbReference type="ChEBI" id="CHEBI:49786"/>
    </ligand>
</feature>